<gene>
    <name evidence="4" type="ORF">LNINA_LOCUS2593</name>
</gene>
<dbReference type="GO" id="GO:0007094">
    <property type="term" value="P:mitotic spindle assembly checkpoint signaling"/>
    <property type="evidence" value="ECO:0007669"/>
    <property type="project" value="TreeGrafter"/>
</dbReference>
<feature type="domain" description="Centromere/kinetochore protein zw10 C-terminal" evidence="2">
    <location>
        <begin position="434"/>
        <end position="560"/>
    </location>
</feature>
<name>A0AAV1J3C6_9NEOP</name>
<dbReference type="AlphaFoldDB" id="A0AAV1J3C6"/>
<dbReference type="GO" id="GO:0005737">
    <property type="term" value="C:cytoplasm"/>
    <property type="evidence" value="ECO:0007669"/>
    <property type="project" value="GOC"/>
</dbReference>
<dbReference type="InterPro" id="IPR048343">
    <property type="entry name" value="ZW10_C"/>
</dbReference>
<reference evidence="4 5" key="1">
    <citation type="submission" date="2023-11" db="EMBL/GenBank/DDBJ databases">
        <authorList>
            <person name="Okamura Y."/>
        </authorList>
    </citation>
    <scope>NUCLEOTIDE SEQUENCE [LARGE SCALE GENOMIC DNA]</scope>
</reference>
<dbReference type="PANTHER" id="PTHR12205:SF0">
    <property type="entry name" value="CENTROMERE_KINETOCHORE PROTEIN ZW10 HOMOLOG"/>
    <property type="match status" value="1"/>
</dbReference>
<keyword evidence="5" id="KW-1185">Reference proteome</keyword>
<dbReference type="EMBL" id="CAVLEF010000003">
    <property type="protein sequence ID" value="CAK1542733.1"/>
    <property type="molecule type" value="Genomic_DNA"/>
</dbReference>
<dbReference type="Proteomes" id="UP001497472">
    <property type="component" value="Unassembled WGS sequence"/>
</dbReference>
<dbReference type="PANTHER" id="PTHR12205">
    <property type="entry name" value="CENTROMERE/KINETOCHORE PROTEIN ZW10"/>
    <property type="match status" value="1"/>
</dbReference>
<dbReference type="Pfam" id="PF20665">
    <property type="entry name" value="Zw10_middle"/>
    <property type="match status" value="1"/>
</dbReference>
<protein>
    <recommendedName>
        <fullName evidence="6">Centromere/kinetochore protein zw10</fullName>
    </recommendedName>
</protein>
<evidence type="ECO:0000259" key="1">
    <source>
        <dbReference type="Pfam" id="PF20665"/>
    </source>
</evidence>
<evidence type="ECO:0000259" key="2">
    <source>
        <dbReference type="Pfam" id="PF20666"/>
    </source>
</evidence>
<dbReference type="InterPro" id="IPR046362">
    <property type="entry name" value="Zw10/DSL1_C_sf"/>
</dbReference>
<feature type="domain" description="ZW10 C-terminal helical" evidence="3">
    <location>
        <begin position="582"/>
        <end position="725"/>
    </location>
</feature>
<accession>A0AAV1J3C6</accession>
<dbReference type="GO" id="GO:1990423">
    <property type="term" value="C:RZZ complex"/>
    <property type="evidence" value="ECO:0007669"/>
    <property type="project" value="TreeGrafter"/>
</dbReference>
<feature type="domain" description="Centromere/kinetochore protein zw10 middle" evidence="1">
    <location>
        <begin position="199"/>
        <end position="395"/>
    </location>
</feature>
<dbReference type="Pfam" id="PF20666">
    <property type="entry name" value="ZW10_C"/>
    <property type="match status" value="1"/>
</dbReference>
<dbReference type="Gene3D" id="1.10.357.150">
    <property type="match status" value="1"/>
</dbReference>
<dbReference type="Pfam" id="PF22766">
    <property type="entry name" value="ZW10_C2"/>
    <property type="match status" value="1"/>
</dbReference>
<dbReference type="InterPro" id="IPR055148">
    <property type="entry name" value="ZW10_C_2"/>
</dbReference>
<dbReference type="InterPro" id="IPR048344">
    <property type="entry name" value="Zw10_middle"/>
</dbReference>
<sequence>MSEVIPEKSENPQDFKKQRDELSARVRELNEKIQLLSFSLQQHFIELYYNFTPIKKLEQLNYTNRKCMIFKEYETLNESITQLNENLESKERNEEFCTSCKKLTDTLDYLKTLCIVVEGRPLLDKANHQMERYNYCDAIVSVKDLLVKVRPLKFEGNMAIALKNMIEQAQNQISIYSAHLSVEWEEIFSWTEGKGVNQLSYSLSVQQSDPLLIQKTLKSLYTIDKLNAELASFSNFFINKLLHNIIRHNCDIILTENHVKALTFNINIDLSDPKKPNIQTIFNNLTALFEFLQSSLGAQMQADVTFIEVFAKSIKNSFFNKIIDDCIRNNLPSCDSSYQYYQNIVLELDSFNKFLIDIKFVDFAKSPLNKFINDTECVLYNKKCNKLLYDVRQLLNQSLTYSTMTTGTILEVDNELMVSVTQKDFVYDLKSPLFLPKCVISQNVEKIMSIIVEHLEESVKLPERYSNQLVLYIKDIAVMYQSLVPRKFKVNLQCCPLDIALFFNNCFYLAHSLLGPPWRNTLPKPLADLLNTALFECIQDLRIVGLEKISLYLQDQKNTIVEKVEANDLPWSLESYDTFNYAINHSLTLMKDLQSNWNCILPERMYELSLCTLVQALCQTMLGRLFSDIHPIDEELVYILAVRFEDTICDIRSLFEDPSKSEEKVEGWKKFIKMPKLLKAQLLEIAELWNTDKKIVASYSCEEIRQIIKIRFPDDKYRLKILKEIQ</sequence>
<evidence type="ECO:0000313" key="5">
    <source>
        <dbReference type="Proteomes" id="UP001497472"/>
    </source>
</evidence>
<proteinExistence type="predicted"/>
<organism evidence="4 5">
    <name type="scientific">Leptosia nina</name>
    <dbReference type="NCBI Taxonomy" id="320188"/>
    <lineage>
        <taxon>Eukaryota</taxon>
        <taxon>Metazoa</taxon>
        <taxon>Ecdysozoa</taxon>
        <taxon>Arthropoda</taxon>
        <taxon>Hexapoda</taxon>
        <taxon>Insecta</taxon>
        <taxon>Pterygota</taxon>
        <taxon>Neoptera</taxon>
        <taxon>Endopterygota</taxon>
        <taxon>Lepidoptera</taxon>
        <taxon>Glossata</taxon>
        <taxon>Ditrysia</taxon>
        <taxon>Papilionoidea</taxon>
        <taxon>Pieridae</taxon>
        <taxon>Pierinae</taxon>
        <taxon>Leptosia</taxon>
    </lineage>
</organism>
<comment type="caution">
    <text evidence="4">The sequence shown here is derived from an EMBL/GenBank/DDBJ whole genome shotgun (WGS) entry which is preliminary data.</text>
</comment>
<evidence type="ECO:0000259" key="3">
    <source>
        <dbReference type="Pfam" id="PF22766"/>
    </source>
</evidence>
<dbReference type="GO" id="GO:0006888">
    <property type="term" value="P:endoplasmic reticulum to Golgi vesicle-mediated transport"/>
    <property type="evidence" value="ECO:0007669"/>
    <property type="project" value="TreeGrafter"/>
</dbReference>
<evidence type="ECO:0000313" key="4">
    <source>
        <dbReference type="EMBL" id="CAK1542733.1"/>
    </source>
</evidence>
<evidence type="ECO:0008006" key="6">
    <source>
        <dbReference type="Google" id="ProtNLM"/>
    </source>
</evidence>